<name>B0RBY1_CLASE</name>
<evidence type="ECO:0000313" key="5">
    <source>
        <dbReference type="Proteomes" id="UP000001318"/>
    </source>
</evidence>
<protein>
    <recommendedName>
        <fullName evidence="1">UPF0310 protein CMS0413</fullName>
    </recommendedName>
</protein>
<evidence type="ECO:0000256" key="2">
    <source>
        <dbReference type="SAM" id="MobiDB-lite"/>
    </source>
</evidence>
<dbReference type="CDD" id="cd21132">
    <property type="entry name" value="EVE-like"/>
    <property type="match status" value="1"/>
</dbReference>
<dbReference type="Proteomes" id="UP000001318">
    <property type="component" value="Chromosome"/>
</dbReference>
<reference evidence="4 5" key="1">
    <citation type="journal article" date="2008" name="J. Bacteriol.">
        <title>Genome of the actinomycete plant pathogen Clavibacter michiganensis subsp. sepedonicus suggests recent niche adaptation.</title>
        <authorList>
            <person name="Bentley S.D."/>
            <person name="Corton C."/>
            <person name="Brown S.E."/>
            <person name="Barron A."/>
            <person name="Clark L."/>
            <person name="Doggett J."/>
            <person name="Harris B."/>
            <person name="Ormond D."/>
            <person name="Quail M.A."/>
            <person name="May G."/>
            <person name="Francis D."/>
            <person name="Knudson D."/>
            <person name="Parkhill J."/>
            <person name="Ishimaru C.A."/>
        </authorList>
    </citation>
    <scope>NUCLEOTIDE SEQUENCE [LARGE SCALE GENOMIC DNA]</scope>
    <source>
        <strain evidence="5">ATCC 33113 / DSM 20744 / JCM 9667 / LMG 2889 / ICMP 2535 / C-1</strain>
    </source>
</reference>
<dbReference type="InterPro" id="IPR015947">
    <property type="entry name" value="PUA-like_sf"/>
</dbReference>
<dbReference type="InterPro" id="IPR022996">
    <property type="entry name" value="UPF0310"/>
</dbReference>
<dbReference type="Pfam" id="PF01878">
    <property type="entry name" value="EVE"/>
    <property type="match status" value="1"/>
</dbReference>
<dbReference type="STRING" id="31964.CMS0413"/>
<dbReference type="HOGENOM" id="CLU_117727_0_0_11"/>
<dbReference type="KEGG" id="cms:CMS0413"/>
<dbReference type="HAMAP" id="MF_00771">
    <property type="entry name" value="UPF0310"/>
    <property type="match status" value="1"/>
</dbReference>
<evidence type="ECO:0000259" key="3">
    <source>
        <dbReference type="Pfam" id="PF01878"/>
    </source>
</evidence>
<feature type="domain" description="EVE" evidence="3">
    <location>
        <begin position="10"/>
        <end position="141"/>
    </location>
</feature>
<sequence length="173" mass="19574">MGQDGTDMIRYWVGVVSRDRVLDGLDLGIAQVNRGAREPVERLGEADGFVYYSPRESYPDGQLLRAFTAIGRVADAAPYQGRVGEWRPWRRRMEWDLGAVDAPIRPLVPVLDFTRDSLEWGRKLAPGLLEITRDDFEVIRQAMRRGAPEPSRRVIRGGSGPWTPVASDRDLLR</sequence>
<dbReference type="EMBL" id="AM849034">
    <property type="protein sequence ID" value="CAQ00533.1"/>
    <property type="molecule type" value="Genomic_DNA"/>
</dbReference>
<comment type="similarity">
    <text evidence="1">Belongs to the UPF0310 family.</text>
</comment>
<dbReference type="SUPFAM" id="SSF88697">
    <property type="entry name" value="PUA domain-like"/>
    <property type="match status" value="1"/>
</dbReference>
<dbReference type="Gene3D" id="3.10.590.10">
    <property type="entry name" value="ph1033 like domains"/>
    <property type="match status" value="1"/>
</dbReference>
<dbReference type="InterPro" id="IPR002740">
    <property type="entry name" value="EVE_domain"/>
</dbReference>
<evidence type="ECO:0000256" key="1">
    <source>
        <dbReference type="HAMAP-Rule" id="MF_00771"/>
    </source>
</evidence>
<organism evidence="4 5">
    <name type="scientific">Clavibacter sepedonicus</name>
    <name type="common">Clavibacter michiganensis subsp. sepedonicus</name>
    <dbReference type="NCBI Taxonomy" id="31964"/>
    <lineage>
        <taxon>Bacteria</taxon>
        <taxon>Bacillati</taxon>
        <taxon>Actinomycetota</taxon>
        <taxon>Actinomycetes</taxon>
        <taxon>Micrococcales</taxon>
        <taxon>Microbacteriaceae</taxon>
        <taxon>Clavibacter</taxon>
    </lineage>
</organism>
<accession>B0RBY1</accession>
<dbReference type="AlphaFoldDB" id="B0RBY1"/>
<gene>
    <name evidence="4" type="ordered locus">CMS0413</name>
</gene>
<evidence type="ECO:0000313" key="4">
    <source>
        <dbReference type="EMBL" id="CAQ00533.1"/>
    </source>
</evidence>
<keyword evidence="5" id="KW-1185">Reference proteome</keyword>
<feature type="region of interest" description="Disordered" evidence="2">
    <location>
        <begin position="149"/>
        <end position="173"/>
    </location>
</feature>
<dbReference type="eggNOG" id="COG1673">
    <property type="taxonomic scope" value="Bacteria"/>
</dbReference>
<proteinExistence type="inferred from homology"/>